<sequence length="56" mass="7187">MTDEAARVKREYYQKYQQENRERLNKYQREWRAKNPDKVREYNQRYWEKKAQLACV</sequence>
<name>A0A1M6AW77_9FIRM</name>
<proteinExistence type="predicted"/>
<evidence type="ECO:0000313" key="1">
    <source>
        <dbReference type="EMBL" id="SHI40697.1"/>
    </source>
</evidence>
<dbReference type="STRING" id="1122184.SAMN02745176_00146"/>
<organism evidence="1 2">
    <name type="scientific">Lutispora thermophila DSM 19022</name>
    <dbReference type="NCBI Taxonomy" id="1122184"/>
    <lineage>
        <taxon>Bacteria</taxon>
        <taxon>Bacillati</taxon>
        <taxon>Bacillota</taxon>
        <taxon>Clostridia</taxon>
        <taxon>Lutisporales</taxon>
        <taxon>Lutisporaceae</taxon>
        <taxon>Lutispora</taxon>
    </lineage>
</organism>
<gene>
    <name evidence="1" type="ORF">SAMN02745176_00146</name>
</gene>
<dbReference type="OrthoDB" id="2113052at2"/>
<dbReference type="Proteomes" id="UP000184442">
    <property type="component" value="Unassembled WGS sequence"/>
</dbReference>
<dbReference type="AlphaFoldDB" id="A0A1M6AW77"/>
<evidence type="ECO:0000313" key="2">
    <source>
        <dbReference type="Proteomes" id="UP000184442"/>
    </source>
</evidence>
<reference evidence="1 2" key="1">
    <citation type="submission" date="2016-11" db="EMBL/GenBank/DDBJ databases">
        <authorList>
            <person name="Jaros S."/>
            <person name="Januszkiewicz K."/>
            <person name="Wedrychowicz H."/>
        </authorList>
    </citation>
    <scope>NUCLEOTIDE SEQUENCE [LARGE SCALE GENOMIC DNA]</scope>
    <source>
        <strain evidence="1 2">DSM 19022</strain>
    </source>
</reference>
<dbReference type="EMBL" id="FQZS01000003">
    <property type="protein sequence ID" value="SHI40697.1"/>
    <property type="molecule type" value="Genomic_DNA"/>
</dbReference>
<accession>A0A1M6AW77</accession>
<keyword evidence="2" id="KW-1185">Reference proteome</keyword>
<protein>
    <submittedName>
        <fullName evidence="1">Uncharacterized protein</fullName>
    </submittedName>
</protein>
<dbReference type="RefSeq" id="WP_139249860.1">
    <property type="nucleotide sequence ID" value="NZ_FQZS01000003.1"/>
</dbReference>